<dbReference type="Proteomes" id="UP000681722">
    <property type="component" value="Unassembled WGS sequence"/>
</dbReference>
<proteinExistence type="predicted"/>
<dbReference type="EMBL" id="CAJNOQ010040805">
    <property type="protein sequence ID" value="CAF1621248.1"/>
    <property type="molecule type" value="Genomic_DNA"/>
</dbReference>
<evidence type="ECO:0008006" key="4">
    <source>
        <dbReference type="Google" id="ProtNLM"/>
    </source>
</evidence>
<dbReference type="Proteomes" id="UP000663829">
    <property type="component" value="Unassembled WGS sequence"/>
</dbReference>
<evidence type="ECO:0000313" key="3">
    <source>
        <dbReference type="Proteomes" id="UP000663829"/>
    </source>
</evidence>
<dbReference type="AlphaFoldDB" id="A0A816CBF9"/>
<reference evidence="1" key="1">
    <citation type="submission" date="2021-02" db="EMBL/GenBank/DDBJ databases">
        <authorList>
            <person name="Nowell W R."/>
        </authorList>
    </citation>
    <scope>NUCLEOTIDE SEQUENCE</scope>
</reference>
<sequence length="160" mass="17693">GQAFGPLGLIGHAVQKPDLTMETIKFLVENDTQNKFAITRQDAQGQTVFTLAKCQQRIVDYLKEVFNLELNQIPFQPTVDSKMAVQCIQQGANPEWTDDKGNTVLCNAVLANNLDLVKHLVAAQSNTQHKNLLKQKPLSIAKNAAQKNPLIIAFLENEGI</sequence>
<protein>
    <recommendedName>
        <fullName evidence="4">Ankyrin repeat domain-containing protein</fullName>
    </recommendedName>
</protein>
<evidence type="ECO:0000313" key="1">
    <source>
        <dbReference type="EMBL" id="CAF1621248.1"/>
    </source>
</evidence>
<dbReference type="Gene3D" id="1.25.40.20">
    <property type="entry name" value="Ankyrin repeat-containing domain"/>
    <property type="match status" value="1"/>
</dbReference>
<accession>A0A816CBF9</accession>
<keyword evidence="3" id="KW-1185">Reference proteome</keyword>
<organism evidence="1 3">
    <name type="scientific">Didymodactylos carnosus</name>
    <dbReference type="NCBI Taxonomy" id="1234261"/>
    <lineage>
        <taxon>Eukaryota</taxon>
        <taxon>Metazoa</taxon>
        <taxon>Spiralia</taxon>
        <taxon>Gnathifera</taxon>
        <taxon>Rotifera</taxon>
        <taxon>Eurotatoria</taxon>
        <taxon>Bdelloidea</taxon>
        <taxon>Philodinida</taxon>
        <taxon>Philodinidae</taxon>
        <taxon>Didymodactylos</taxon>
    </lineage>
</organism>
<dbReference type="SUPFAM" id="SSF48403">
    <property type="entry name" value="Ankyrin repeat"/>
    <property type="match status" value="1"/>
</dbReference>
<name>A0A816CBF9_9BILA</name>
<dbReference type="EMBL" id="CAJOBC010108012">
    <property type="protein sequence ID" value="CAF4511765.1"/>
    <property type="molecule type" value="Genomic_DNA"/>
</dbReference>
<feature type="non-terminal residue" evidence="1">
    <location>
        <position position="1"/>
    </location>
</feature>
<dbReference type="InterPro" id="IPR036770">
    <property type="entry name" value="Ankyrin_rpt-contain_sf"/>
</dbReference>
<gene>
    <name evidence="1" type="ORF">GPM918_LOCUS43747</name>
    <name evidence="2" type="ORF">SRO942_LOCUS45340</name>
</gene>
<evidence type="ECO:0000313" key="2">
    <source>
        <dbReference type="EMBL" id="CAF4511765.1"/>
    </source>
</evidence>
<comment type="caution">
    <text evidence="1">The sequence shown here is derived from an EMBL/GenBank/DDBJ whole genome shotgun (WGS) entry which is preliminary data.</text>
</comment>
<feature type="non-terminal residue" evidence="1">
    <location>
        <position position="160"/>
    </location>
</feature>